<evidence type="ECO:0000256" key="2">
    <source>
        <dbReference type="ARBA" id="ARBA00022490"/>
    </source>
</evidence>
<dbReference type="InterPro" id="IPR028021">
    <property type="entry name" value="Katanin_C-terminal"/>
</dbReference>
<dbReference type="GO" id="GO:0008352">
    <property type="term" value="C:katanin complex"/>
    <property type="evidence" value="ECO:0007669"/>
    <property type="project" value="TreeGrafter"/>
</dbReference>
<reference evidence="7" key="1">
    <citation type="submission" date="2020-01" db="EMBL/GenBank/DDBJ databases">
        <title>Draft genome sequence of the Termite Coptotermes fromosanus.</title>
        <authorList>
            <person name="Itakura S."/>
            <person name="Yosikawa Y."/>
            <person name="Umezawa K."/>
        </authorList>
    </citation>
    <scope>NUCLEOTIDE SEQUENCE [LARGE SCALE GENOMIC DNA]</scope>
</reference>
<evidence type="ECO:0000256" key="1">
    <source>
        <dbReference type="ARBA" id="ARBA00004245"/>
    </source>
</evidence>
<comment type="caution">
    <text evidence="6">The sequence shown here is derived from an EMBL/GenBank/DDBJ whole genome shotgun (WGS) entry which is preliminary data.</text>
</comment>
<organism evidence="6 7">
    <name type="scientific">Coptotermes formosanus</name>
    <name type="common">Formosan subterranean termite</name>
    <dbReference type="NCBI Taxonomy" id="36987"/>
    <lineage>
        <taxon>Eukaryota</taxon>
        <taxon>Metazoa</taxon>
        <taxon>Ecdysozoa</taxon>
        <taxon>Arthropoda</taxon>
        <taxon>Hexapoda</taxon>
        <taxon>Insecta</taxon>
        <taxon>Pterygota</taxon>
        <taxon>Neoptera</taxon>
        <taxon>Polyneoptera</taxon>
        <taxon>Dictyoptera</taxon>
        <taxon>Blattodea</taxon>
        <taxon>Blattoidea</taxon>
        <taxon>Termitoidae</taxon>
        <taxon>Rhinotermitidae</taxon>
        <taxon>Coptotermes</taxon>
    </lineage>
</organism>
<accession>A0A6L2PYR3</accession>
<evidence type="ECO:0000256" key="3">
    <source>
        <dbReference type="ARBA" id="ARBA00023212"/>
    </source>
</evidence>
<dbReference type="OrthoDB" id="10251605at2759"/>
<dbReference type="AlphaFoldDB" id="A0A6L2PYR3"/>
<keyword evidence="3" id="KW-0206">Cytoskeleton</keyword>
<evidence type="ECO:0000256" key="4">
    <source>
        <dbReference type="SAM" id="MobiDB-lite"/>
    </source>
</evidence>
<comment type="subcellular location">
    <subcellularLocation>
        <location evidence="1">Cytoplasm</location>
        <location evidence="1">Cytoskeleton</location>
    </subcellularLocation>
</comment>
<feature type="non-terminal residue" evidence="6">
    <location>
        <position position="1"/>
    </location>
</feature>
<feature type="domain" description="Katanin p80 subunit C-terminal" evidence="5">
    <location>
        <begin position="230"/>
        <end position="389"/>
    </location>
</feature>
<dbReference type="Proteomes" id="UP000502823">
    <property type="component" value="Unassembled WGS sequence"/>
</dbReference>
<protein>
    <recommendedName>
        <fullName evidence="5">Katanin p80 subunit C-terminal domain-containing protein</fullName>
    </recommendedName>
</protein>
<feature type="compositionally biased region" description="Low complexity" evidence="4">
    <location>
        <begin position="74"/>
        <end position="83"/>
    </location>
</feature>
<feature type="compositionally biased region" description="Pro residues" evidence="4">
    <location>
        <begin position="1"/>
        <end position="11"/>
    </location>
</feature>
<dbReference type="EMBL" id="BLKM01000723">
    <property type="protein sequence ID" value="GFG37773.1"/>
    <property type="molecule type" value="Genomic_DNA"/>
</dbReference>
<evidence type="ECO:0000313" key="7">
    <source>
        <dbReference type="Proteomes" id="UP000502823"/>
    </source>
</evidence>
<dbReference type="GO" id="GO:0007019">
    <property type="term" value="P:microtubule depolymerization"/>
    <property type="evidence" value="ECO:0007669"/>
    <property type="project" value="TreeGrafter"/>
</dbReference>
<dbReference type="PANTHER" id="PTHR19845">
    <property type="entry name" value="KATANIN P80 SUBUNIT"/>
    <property type="match status" value="1"/>
</dbReference>
<keyword evidence="2" id="KW-0963">Cytoplasm</keyword>
<feature type="region of interest" description="Disordered" evidence="4">
    <location>
        <begin position="1"/>
        <end position="94"/>
    </location>
</feature>
<keyword evidence="7" id="KW-1185">Reference proteome</keyword>
<dbReference type="InParanoid" id="A0A6L2PYR3"/>
<dbReference type="Pfam" id="PF13925">
    <property type="entry name" value="Katanin_con80"/>
    <property type="match status" value="1"/>
</dbReference>
<sequence>TRTPPPDPFPAPLDDDPSLPQILQPPLSDPERSASTHSLSSLEVKETSLCQLPAGVTVRAPPSPSTEAAVANEQPSSQASSSPRPKHNNVRKLSTCRDPLSFPEVDFPVNRNLASLNAETSGTECHVPHPTTAPSYIKPAAPKTSLSKPAVLPSFPVEISISPVRVENCSLNLIGNKEEKEGDDFIPMTLDKPSGLDLEDFLPKSYSKTFGYQQTFPDMSEAEVLSSVMRGHESMMAVLTSRQRSLQIIYSLWHNKDLKAAVDSAVAMNDLAVVVDLLSVIILRPSIWNLDLCVALLPPVYDLIQSKYEMYMTVGCNTLRLILRNFAPVIKTNVRAPIQTVGVDISREERYTKCMECYNRLMSIRAFLLKRQTLQGKLGHTFRELQILMQSLD</sequence>
<name>A0A6L2PYR3_COPFO</name>
<proteinExistence type="predicted"/>
<dbReference type="GO" id="GO:0008017">
    <property type="term" value="F:microtubule binding"/>
    <property type="evidence" value="ECO:0007669"/>
    <property type="project" value="InterPro"/>
</dbReference>
<evidence type="ECO:0000313" key="6">
    <source>
        <dbReference type="EMBL" id="GFG37773.1"/>
    </source>
</evidence>
<gene>
    <name evidence="6" type="ORF">Cfor_02411</name>
</gene>
<dbReference type="PANTHER" id="PTHR19845:SF0">
    <property type="entry name" value="KATANIN P80 WD40 REPEAT-CONTAINING SUBUNIT B1"/>
    <property type="match status" value="1"/>
</dbReference>
<evidence type="ECO:0000259" key="5">
    <source>
        <dbReference type="Pfam" id="PF13925"/>
    </source>
</evidence>